<dbReference type="InterPro" id="IPR029028">
    <property type="entry name" value="Alpha/beta_knot_MTases"/>
</dbReference>
<dbReference type="GO" id="GO:0070042">
    <property type="term" value="F:rRNA (uridine-N3-)-methyltransferase activity"/>
    <property type="evidence" value="ECO:0007669"/>
    <property type="project" value="TreeGrafter"/>
</dbReference>
<evidence type="ECO:0000256" key="8">
    <source>
        <dbReference type="ARBA" id="ARBA00025699"/>
    </source>
</evidence>
<evidence type="ECO:0000256" key="5">
    <source>
        <dbReference type="ARBA" id="ARBA00022603"/>
    </source>
</evidence>
<reference evidence="13" key="1">
    <citation type="journal article" date="2023" name="Comput. Struct. Biotechnol. J.">
        <title>Discovery of a novel marine Bacteroidetes with a rich repertoire of carbohydrate-active enzymes.</title>
        <authorList>
            <person name="Chen B."/>
            <person name="Liu G."/>
            <person name="Chen Q."/>
            <person name="Wang H."/>
            <person name="Liu L."/>
            <person name="Tang K."/>
        </authorList>
    </citation>
    <scope>NUCLEOTIDE SEQUENCE</scope>
    <source>
        <strain evidence="13">TK19036</strain>
    </source>
</reference>
<dbReference type="Pfam" id="PF20260">
    <property type="entry name" value="PUA_4"/>
    <property type="match status" value="1"/>
</dbReference>
<accession>A0AA49GMH9</accession>
<dbReference type="InterPro" id="IPR029026">
    <property type="entry name" value="tRNA_m1G_MTases_N"/>
</dbReference>
<organism evidence="13">
    <name type="scientific">Roseihalotalea indica</name>
    <dbReference type="NCBI Taxonomy" id="2867963"/>
    <lineage>
        <taxon>Bacteria</taxon>
        <taxon>Pseudomonadati</taxon>
        <taxon>Bacteroidota</taxon>
        <taxon>Cytophagia</taxon>
        <taxon>Cytophagales</taxon>
        <taxon>Catalimonadaceae</taxon>
        <taxon>Roseihalotalea</taxon>
    </lineage>
</organism>
<dbReference type="NCBIfam" id="TIGR00046">
    <property type="entry name" value="RsmE family RNA methyltransferase"/>
    <property type="match status" value="1"/>
</dbReference>
<dbReference type="SUPFAM" id="SSF88697">
    <property type="entry name" value="PUA domain-like"/>
    <property type="match status" value="1"/>
</dbReference>
<name>A0AA49GMH9_9BACT</name>
<dbReference type="InterPro" id="IPR046886">
    <property type="entry name" value="RsmE_MTase_dom"/>
</dbReference>
<dbReference type="Gene3D" id="3.40.1280.10">
    <property type="match status" value="1"/>
</dbReference>
<reference evidence="13" key="2">
    <citation type="journal article" date="2024" name="Antonie Van Leeuwenhoek">
        <title>Roseihalotalea indica gen. nov., sp. nov., a halophilic Bacteroidetes from mesopelagic Southwest Indian Ocean with higher carbohydrate metabolic potential.</title>
        <authorList>
            <person name="Chen B."/>
            <person name="Zhang M."/>
            <person name="Lin D."/>
            <person name="Ye J."/>
            <person name="Tang K."/>
        </authorList>
    </citation>
    <scope>NUCLEOTIDE SEQUENCE</scope>
    <source>
        <strain evidence="13">TK19036</strain>
    </source>
</reference>
<evidence type="ECO:0000259" key="11">
    <source>
        <dbReference type="Pfam" id="PF04452"/>
    </source>
</evidence>
<dbReference type="PANTHER" id="PTHR30027">
    <property type="entry name" value="RIBOSOMAL RNA SMALL SUBUNIT METHYLTRANSFERASE E"/>
    <property type="match status" value="1"/>
</dbReference>
<dbReference type="CDD" id="cd18084">
    <property type="entry name" value="RsmE-like"/>
    <property type="match status" value="1"/>
</dbReference>
<evidence type="ECO:0000256" key="3">
    <source>
        <dbReference type="ARBA" id="ARBA00022490"/>
    </source>
</evidence>
<dbReference type="PANTHER" id="PTHR30027:SF3">
    <property type="entry name" value="16S RRNA (URACIL(1498)-N(3))-METHYLTRANSFERASE"/>
    <property type="match status" value="1"/>
</dbReference>
<dbReference type="NCBIfam" id="NF008702">
    <property type="entry name" value="PRK11713.6-1"/>
    <property type="match status" value="1"/>
</dbReference>
<comment type="function">
    <text evidence="8 10">Specifically methylates the N3 position of the uracil ring of uridine 1498 (m3U1498) in 16S rRNA. Acts on the fully assembled 30S ribosomal subunit.</text>
</comment>
<dbReference type="SUPFAM" id="SSF75217">
    <property type="entry name" value="alpha/beta knot"/>
    <property type="match status" value="1"/>
</dbReference>
<dbReference type="EC" id="2.1.1.193" evidence="10"/>
<evidence type="ECO:0000259" key="12">
    <source>
        <dbReference type="Pfam" id="PF20260"/>
    </source>
</evidence>
<dbReference type="Gene3D" id="2.40.240.20">
    <property type="entry name" value="Hypothetical PUA domain-like, domain 1"/>
    <property type="match status" value="1"/>
</dbReference>
<feature type="domain" description="Ribosomal RNA small subunit methyltransferase E PUA-like" evidence="12">
    <location>
        <begin position="16"/>
        <end position="62"/>
    </location>
</feature>
<evidence type="ECO:0000256" key="10">
    <source>
        <dbReference type="PIRNR" id="PIRNR015601"/>
    </source>
</evidence>
<comment type="catalytic activity">
    <reaction evidence="9 10">
        <text>uridine(1498) in 16S rRNA + S-adenosyl-L-methionine = N(3)-methyluridine(1498) in 16S rRNA + S-adenosyl-L-homocysteine + H(+)</text>
        <dbReference type="Rhea" id="RHEA:42920"/>
        <dbReference type="Rhea" id="RHEA-COMP:10283"/>
        <dbReference type="Rhea" id="RHEA-COMP:10284"/>
        <dbReference type="ChEBI" id="CHEBI:15378"/>
        <dbReference type="ChEBI" id="CHEBI:57856"/>
        <dbReference type="ChEBI" id="CHEBI:59789"/>
        <dbReference type="ChEBI" id="CHEBI:65315"/>
        <dbReference type="ChEBI" id="CHEBI:74502"/>
        <dbReference type="EC" id="2.1.1.193"/>
    </reaction>
</comment>
<keyword evidence="6 10" id="KW-0808">Transferase</keyword>
<evidence type="ECO:0000256" key="4">
    <source>
        <dbReference type="ARBA" id="ARBA00022552"/>
    </source>
</evidence>
<evidence type="ECO:0000256" key="1">
    <source>
        <dbReference type="ARBA" id="ARBA00004496"/>
    </source>
</evidence>
<dbReference type="AlphaFoldDB" id="A0AA49GMH9"/>
<proteinExistence type="inferred from homology"/>
<dbReference type="GO" id="GO:0070475">
    <property type="term" value="P:rRNA base methylation"/>
    <property type="evidence" value="ECO:0007669"/>
    <property type="project" value="TreeGrafter"/>
</dbReference>
<dbReference type="EMBL" id="CP120682">
    <property type="protein sequence ID" value="WKN36499.1"/>
    <property type="molecule type" value="Genomic_DNA"/>
</dbReference>
<keyword evidence="4 10" id="KW-0698">rRNA processing</keyword>
<feature type="domain" description="Ribosomal RNA small subunit methyltransferase E methyltransferase" evidence="11">
    <location>
        <begin position="70"/>
        <end position="227"/>
    </location>
</feature>
<dbReference type="InterPro" id="IPR046887">
    <property type="entry name" value="RsmE_PUA-like"/>
</dbReference>
<dbReference type="GO" id="GO:0005737">
    <property type="term" value="C:cytoplasm"/>
    <property type="evidence" value="ECO:0007669"/>
    <property type="project" value="UniProtKB-SubCell"/>
</dbReference>
<sequence length="234" mass="26756">MPIFYQPHVRHGDFYLDEEEARHCAKVLRKRPGDAITVVDGLGTFYEAIVLDSHPKKCSFEVKSEYKEPEPTFAIHLIIAPTKNTDRMEWMVEKITEIGVNSIQFVECQHSERNILKLDRLQRKAISAMKQSERAFLPQLNPMIPLASWKSEATRPSQQFIAYLSEKPPPELFQVAKPSHDYFVLIGPEGDFSEEEISWATSEGFQPVSLGKNRLRTETAGLVACHTFHLANTR</sequence>
<dbReference type="PIRSF" id="PIRSF015601">
    <property type="entry name" value="MTase_slr0722"/>
    <property type="match status" value="1"/>
</dbReference>
<dbReference type="InterPro" id="IPR015947">
    <property type="entry name" value="PUA-like_sf"/>
</dbReference>
<keyword evidence="7 10" id="KW-0949">S-adenosyl-L-methionine</keyword>
<evidence type="ECO:0000256" key="6">
    <source>
        <dbReference type="ARBA" id="ARBA00022679"/>
    </source>
</evidence>
<evidence type="ECO:0000256" key="2">
    <source>
        <dbReference type="ARBA" id="ARBA00005528"/>
    </source>
</evidence>
<dbReference type="Pfam" id="PF04452">
    <property type="entry name" value="Methyltrans_RNA"/>
    <property type="match status" value="1"/>
</dbReference>
<evidence type="ECO:0000256" key="7">
    <source>
        <dbReference type="ARBA" id="ARBA00022691"/>
    </source>
</evidence>
<gene>
    <name evidence="13" type="ORF">K4G66_29490</name>
</gene>
<keyword evidence="3 10" id="KW-0963">Cytoplasm</keyword>
<dbReference type="InterPro" id="IPR006700">
    <property type="entry name" value="RsmE"/>
</dbReference>
<keyword evidence="5 10" id="KW-0489">Methyltransferase</keyword>
<evidence type="ECO:0000256" key="9">
    <source>
        <dbReference type="ARBA" id="ARBA00047944"/>
    </source>
</evidence>
<comment type="similarity">
    <text evidence="2 10">Belongs to the RNA methyltransferase RsmE family.</text>
</comment>
<evidence type="ECO:0000313" key="13">
    <source>
        <dbReference type="EMBL" id="WKN36499.1"/>
    </source>
</evidence>
<protein>
    <recommendedName>
        <fullName evidence="10">Ribosomal RNA small subunit methyltransferase E</fullName>
        <ecNumber evidence="10">2.1.1.193</ecNumber>
    </recommendedName>
</protein>
<comment type="subcellular location">
    <subcellularLocation>
        <location evidence="1 10">Cytoplasm</location>
    </subcellularLocation>
</comment>